<dbReference type="RefSeq" id="XP_022097135.1">
    <property type="nucleotide sequence ID" value="XM_022241443.1"/>
</dbReference>
<accession>A0A8B7YXB6</accession>
<proteinExistence type="predicted"/>
<sequence>MVKIVESFAKRWKQYKYRFVPWIALNFRKRKVRVVDSGKNDKILPDSKVELSLVQFFTGLSKQNNDSSNRDYIDKVQRSRQTNKVERDKGSHSAEFHEQCAACHYGFQTGGHMRQRRPKHVRQTDLVINCSFNMLQLLNQRTPALVLNLDCFLKCIHLRVILGCQYGCFGFGQTLIPRDQFGEDFVDGIIYQQTTTTDTKRLWIPREATPSRSFTNMTNGTSQNHIYQVPSVQGRRVGYNAGLDVMQRMLGFTIERQPSSIPGGGTGVFVTRGTIPAETVVAMYPGTVYKSWEPILLQSITNPFIFRCLDGTLIDGNDKGISRMVYRSCSQRDRMGPYLTSDLSWLTETPSNPMAVVEKRLKKDIDDISNPEHMQLYPCMTDIQVLSSKCSWLFLDNEANVAYQEFDVPESFPFQLLRFIPNVFYSSTYQQDVSSGPRLMRTVVLVSLRDIHCGEELFSSYFTIVH</sequence>
<evidence type="ECO:0000259" key="1">
    <source>
        <dbReference type="PROSITE" id="PS50280"/>
    </source>
</evidence>
<keyword evidence="2" id="KW-1185">Reference proteome</keyword>
<dbReference type="Proteomes" id="UP000694845">
    <property type="component" value="Unplaced"/>
</dbReference>
<organism evidence="2 3">
    <name type="scientific">Acanthaster planci</name>
    <name type="common">Crown-of-thorns starfish</name>
    <dbReference type="NCBI Taxonomy" id="133434"/>
    <lineage>
        <taxon>Eukaryota</taxon>
        <taxon>Metazoa</taxon>
        <taxon>Echinodermata</taxon>
        <taxon>Eleutherozoa</taxon>
        <taxon>Asterozoa</taxon>
        <taxon>Asteroidea</taxon>
        <taxon>Valvatacea</taxon>
        <taxon>Valvatida</taxon>
        <taxon>Acanthasteridae</taxon>
        <taxon>Acanthaster</taxon>
    </lineage>
</organism>
<dbReference type="AlphaFoldDB" id="A0A8B7YXB6"/>
<reference evidence="3" key="1">
    <citation type="submission" date="2025-08" db="UniProtKB">
        <authorList>
            <consortium name="RefSeq"/>
        </authorList>
    </citation>
    <scope>IDENTIFICATION</scope>
</reference>
<dbReference type="SUPFAM" id="SSF82199">
    <property type="entry name" value="SET domain"/>
    <property type="match status" value="1"/>
</dbReference>
<dbReference type="OrthoDB" id="442460at2759"/>
<dbReference type="InterPro" id="IPR001214">
    <property type="entry name" value="SET_dom"/>
</dbReference>
<feature type="domain" description="SET" evidence="1">
    <location>
        <begin position="250"/>
        <end position="462"/>
    </location>
</feature>
<evidence type="ECO:0000313" key="2">
    <source>
        <dbReference type="Proteomes" id="UP000694845"/>
    </source>
</evidence>
<dbReference type="PANTHER" id="PTHR33524">
    <property type="entry name" value="C5ORF35"/>
    <property type="match status" value="1"/>
</dbReference>
<gene>
    <name evidence="3" type="primary">LOC110982780</name>
</gene>
<dbReference type="InterPro" id="IPR040415">
    <property type="entry name" value="SETD9"/>
</dbReference>
<dbReference type="CDD" id="cd10537">
    <property type="entry name" value="SET_SETD9"/>
    <property type="match status" value="1"/>
</dbReference>
<dbReference type="InterPro" id="IPR046341">
    <property type="entry name" value="SET_dom_sf"/>
</dbReference>
<dbReference type="GeneID" id="110982780"/>
<dbReference type="PANTHER" id="PTHR33524:SF2">
    <property type="entry name" value="SET DOMAIN-CONTAINING PROTEIN 9"/>
    <property type="match status" value="1"/>
</dbReference>
<protein>
    <submittedName>
        <fullName evidence="3">SET domain-containing protein 9-like isoform X1</fullName>
    </submittedName>
</protein>
<evidence type="ECO:0000313" key="3">
    <source>
        <dbReference type="RefSeq" id="XP_022097135.1"/>
    </source>
</evidence>
<dbReference type="PROSITE" id="PS50280">
    <property type="entry name" value="SET"/>
    <property type="match status" value="1"/>
</dbReference>
<name>A0A8B7YXB6_ACAPL</name>
<dbReference type="KEGG" id="aplc:110982780"/>